<gene>
    <name evidence="3" type="ORF">JYZ213_LOCUS15436</name>
    <name evidence="4" type="ORF">OXD698_LOCUS20714</name>
</gene>
<sequence length="112" mass="12596">MHVLIASAGLLLTLFFCDCQNDDSSSTSFDFTTVSTITPNNTKVYDTTFSIDVNTTFSNVTTTPPPNKNNLSLILGLSLGLGIFILLILLMVSMYCWKRKRLDFIRRHLTRL</sequence>
<feature type="transmembrane region" description="Helical" evidence="1">
    <location>
        <begin position="73"/>
        <end position="97"/>
    </location>
</feature>
<evidence type="ECO:0000313" key="5">
    <source>
        <dbReference type="Proteomes" id="UP000663845"/>
    </source>
</evidence>
<proteinExistence type="predicted"/>
<name>A0A814G658_9BILA</name>
<organism evidence="3 5">
    <name type="scientific">Adineta steineri</name>
    <dbReference type="NCBI Taxonomy" id="433720"/>
    <lineage>
        <taxon>Eukaryota</taxon>
        <taxon>Metazoa</taxon>
        <taxon>Spiralia</taxon>
        <taxon>Gnathifera</taxon>
        <taxon>Rotifera</taxon>
        <taxon>Eurotatoria</taxon>
        <taxon>Bdelloidea</taxon>
        <taxon>Adinetida</taxon>
        <taxon>Adinetidae</taxon>
        <taxon>Adineta</taxon>
    </lineage>
</organism>
<keyword evidence="1" id="KW-0812">Transmembrane</keyword>
<accession>A0A814G658</accession>
<dbReference type="Proteomes" id="UP000663844">
    <property type="component" value="Unassembled WGS sequence"/>
</dbReference>
<reference evidence="3" key="1">
    <citation type="submission" date="2021-02" db="EMBL/GenBank/DDBJ databases">
        <authorList>
            <person name="Nowell W R."/>
        </authorList>
    </citation>
    <scope>NUCLEOTIDE SEQUENCE</scope>
</reference>
<keyword evidence="1" id="KW-0472">Membrane</keyword>
<dbReference type="AlphaFoldDB" id="A0A814G658"/>
<dbReference type="Proteomes" id="UP000663845">
    <property type="component" value="Unassembled WGS sequence"/>
</dbReference>
<evidence type="ECO:0000313" key="4">
    <source>
        <dbReference type="EMBL" id="CAF3841632.1"/>
    </source>
</evidence>
<protein>
    <submittedName>
        <fullName evidence="3">Uncharacterized protein</fullName>
    </submittedName>
</protein>
<evidence type="ECO:0000256" key="2">
    <source>
        <dbReference type="SAM" id="SignalP"/>
    </source>
</evidence>
<dbReference type="EMBL" id="CAJNOG010000133">
    <property type="protein sequence ID" value="CAF0990535.1"/>
    <property type="molecule type" value="Genomic_DNA"/>
</dbReference>
<dbReference type="EMBL" id="CAJOAZ010001661">
    <property type="protein sequence ID" value="CAF3841632.1"/>
    <property type="molecule type" value="Genomic_DNA"/>
</dbReference>
<keyword evidence="1" id="KW-1133">Transmembrane helix</keyword>
<evidence type="ECO:0000313" key="3">
    <source>
        <dbReference type="EMBL" id="CAF0990535.1"/>
    </source>
</evidence>
<evidence type="ECO:0000256" key="1">
    <source>
        <dbReference type="SAM" id="Phobius"/>
    </source>
</evidence>
<feature type="signal peptide" evidence="2">
    <location>
        <begin position="1"/>
        <end position="19"/>
    </location>
</feature>
<feature type="chain" id="PRO_5036224458" evidence="2">
    <location>
        <begin position="20"/>
        <end position="112"/>
    </location>
</feature>
<keyword evidence="2" id="KW-0732">Signal</keyword>
<comment type="caution">
    <text evidence="3">The sequence shown here is derived from an EMBL/GenBank/DDBJ whole genome shotgun (WGS) entry which is preliminary data.</text>
</comment>